<dbReference type="InterPro" id="IPR003730">
    <property type="entry name" value="Cu_polyphenol_OxRdtase"/>
</dbReference>
<evidence type="ECO:0000256" key="10">
    <source>
        <dbReference type="ARBA" id="ARBA00048968"/>
    </source>
</evidence>
<dbReference type="AlphaFoldDB" id="A0A5R9BDN1"/>
<evidence type="ECO:0000256" key="11">
    <source>
        <dbReference type="ARBA" id="ARBA00049893"/>
    </source>
</evidence>
<keyword evidence="4" id="KW-0808">Transferase</keyword>
<dbReference type="InterPro" id="IPR011324">
    <property type="entry name" value="Cytotoxic_necrot_fac-like_cat"/>
</dbReference>
<dbReference type="Gene3D" id="3.60.140.10">
    <property type="entry name" value="CNF1/YfiH-like putative cysteine hydrolases"/>
    <property type="match status" value="1"/>
</dbReference>
<evidence type="ECO:0000256" key="1">
    <source>
        <dbReference type="ARBA" id="ARBA00000553"/>
    </source>
</evidence>
<keyword evidence="7" id="KW-0862">Zinc</keyword>
<evidence type="ECO:0000313" key="13">
    <source>
        <dbReference type="EMBL" id="TLP98361.1"/>
    </source>
</evidence>
<comment type="catalytic activity">
    <reaction evidence="1">
        <text>inosine + phosphate = alpha-D-ribose 1-phosphate + hypoxanthine</text>
        <dbReference type="Rhea" id="RHEA:27646"/>
        <dbReference type="ChEBI" id="CHEBI:17368"/>
        <dbReference type="ChEBI" id="CHEBI:17596"/>
        <dbReference type="ChEBI" id="CHEBI:43474"/>
        <dbReference type="ChEBI" id="CHEBI:57720"/>
        <dbReference type="EC" id="2.4.2.1"/>
    </reaction>
    <physiologicalReaction direction="left-to-right" evidence="1">
        <dbReference type="Rhea" id="RHEA:27647"/>
    </physiologicalReaction>
</comment>
<dbReference type="InterPro" id="IPR038371">
    <property type="entry name" value="Cu_polyphenol_OxRdtase_sf"/>
</dbReference>
<evidence type="ECO:0000313" key="14">
    <source>
        <dbReference type="Proteomes" id="UP000310458"/>
    </source>
</evidence>
<feature type="region of interest" description="Disordered" evidence="12">
    <location>
        <begin position="1"/>
        <end position="42"/>
    </location>
</feature>
<dbReference type="Proteomes" id="UP000310458">
    <property type="component" value="Unassembled WGS sequence"/>
</dbReference>
<gene>
    <name evidence="13" type="ORF">FEF26_05110</name>
</gene>
<comment type="catalytic activity">
    <reaction evidence="10">
        <text>adenosine + phosphate = alpha-D-ribose 1-phosphate + adenine</text>
        <dbReference type="Rhea" id="RHEA:27642"/>
        <dbReference type="ChEBI" id="CHEBI:16335"/>
        <dbReference type="ChEBI" id="CHEBI:16708"/>
        <dbReference type="ChEBI" id="CHEBI:43474"/>
        <dbReference type="ChEBI" id="CHEBI:57720"/>
        <dbReference type="EC" id="2.4.2.1"/>
    </reaction>
    <physiologicalReaction direction="left-to-right" evidence="10">
        <dbReference type="Rhea" id="RHEA:27643"/>
    </physiologicalReaction>
</comment>
<dbReference type="EMBL" id="VAVZ01000010">
    <property type="protein sequence ID" value="TLP98361.1"/>
    <property type="molecule type" value="Genomic_DNA"/>
</dbReference>
<name>A0A5R9BDN1_9MICC</name>
<feature type="compositionally biased region" description="Low complexity" evidence="12">
    <location>
        <begin position="12"/>
        <end position="36"/>
    </location>
</feature>
<dbReference type="PANTHER" id="PTHR30616:SF2">
    <property type="entry name" value="PURINE NUCLEOSIDE PHOSPHORYLASE LACC1"/>
    <property type="match status" value="1"/>
</dbReference>
<dbReference type="PANTHER" id="PTHR30616">
    <property type="entry name" value="UNCHARACTERIZED PROTEIN YFIH"/>
    <property type="match status" value="1"/>
</dbReference>
<comment type="similarity">
    <text evidence="3">Belongs to the purine nucleoside phosphorylase YfiH/LACC1 family.</text>
</comment>
<dbReference type="GO" id="GO:0016787">
    <property type="term" value="F:hydrolase activity"/>
    <property type="evidence" value="ECO:0007669"/>
    <property type="project" value="UniProtKB-KW"/>
</dbReference>
<keyword evidence="6" id="KW-0378">Hydrolase</keyword>
<comment type="catalytic activity">
    <reaction evidence="9">
        <text>adenosine + H2O + H(+) = inosine + NH4(+)</text>
        <dbReference type="Rhea" id="RHEA:24408"/>
        <dbReference type="ChEBI" id="CHEBI:15377"/>
        <dbReference type="ChEBI" id="CHEBI:15378"/>
        <dbReference type="ChEBI" id="CHEBI:16335"/>
        <dbReference type="ChEBI" id="CHEBI:17596"/>
        <dbReference type="ChEBI" id="CHEBI:28938"/>
        <dbReference type="EC" id="3.5.4.4"/>
    </reaction>
    <physiologicalReaction direction="left-to-right" evidence="9">
        <dbReference type="Rhea" id="RHEA:24409"/>
    </physiologicalReaction>
</comment>
<evidence type="ECO:0000256" key="6">
    <source>
        <dbReference type="ARBA" id="ARBA00022801"/>
    </source>
</evidence>
<comment type="catalytic activity">
    <reaction evidence="11">
        <text>S-methyl-5'-thioadenosine + phosphate = 5-(methylsulfanyl)-alpha-D-ribose 1-phosphate + adenine</text>
        <dbReference type="Rhea" id="RHEA:11852"/>
        <dbReference type="ChEBI" id="CHEBI:16708"/>
        <dbReference type="ChEBI" id="CHEBI:17509"/>
        <dbReference type="ChEBI" id="CHEBI:43474"/>
        <dbReference type="ChEBI" id="CHEBI:58533"/>
        <dbReference type="EC" id="2.4.2.28"/>
    </reaction>
    <physiologicalReaction direction="left-to-right" evidence="11">
        <dbReference type="Rhea" id="RHEA:11853"/>
    </physiologicalReaction>
</comment>
<organism evidence="13 14">
    <name type="scientific">Nesterenkonia salmonea</name>
    <dbReference type="NCBI Taxonomy" id="1804987"/>
    <lineage>
        <taxon>Bacteria</taxon>
        <taxon>Bacillati</taxon>
        <taxon>Actinomycetota</taxon>
        <taxon>Actinomycetes</taxon>
        <taxon>Micrococcales</taxon>
        <taxon>Micrococcaceae</taxon>
        <taxon>Nesterenkonia</taxon>
    </lineage>
</organism>
<evidence type="ECO:0000256" key="12">
    <source>
        <dbReference type="SAM" id="MobiDB-lite"/>
    </source>
</evidence>
<dbReference type="Pfam" id="PF02578">
    <property type="entry name" value="Cu-oxidase_4"/>
    <property type="match status" value="1"/>
</dbReference>
<evidence type="ECO:0000256" key="3">
    <source>
        <dbReference type="ARBA" id="ARBA00007353"/>
    </source>
</evidence>
<keyword evidence="14" id="KW-1185">Reference proteome</keyword>
<evidence type="ECO:0000256" key="9">
    <source>
        <dbReference type="ARBA" id="ARBA00047989"/>
    </source>
</evidence>
<protein>
    <submittedName>
        <fullName evidence="13">Laccase domain-containing protein</fullName>
    </submittedName>
</protein>
<reference evidence="13 14" key="1">
    <citation type="submission" date="2019-05" db="EMBL/GenBank/DDBJ databases">
        <title>Nesterenkonia sp. GY074 isolated from the Southern Atlantic Ocean.</title>
        <authorList>
            <person name="Zhang G."/>
        </authorList>
    </citation>
    <scope>NUCLEOTIDE SEQUENCE [LARGE SCALE GENOMIC DNA]</scope>
    <source>
        <strain evidence="13 14">GY074</strain>
    </source>
</reference>
<dbReference type="GO" id="GO:0005507">
    <property type="term" value="F:copper ion binding"/>
    <property type="evidence" value="ECO:0007669"/>
    <property type="project" value="TreeGrafter"/>
</dbReference>
<dbReference type="OrthoDB" id="4279at2"/>
<evidence type="ECO:0000256" key="5">
    <source>
        <dbReference type="ARBA" id="ARBA00022723"/>
    </source>
</evidence>
<accession>A0A5R9BDN1</accession>
<feature type="compositionally biased region" description="Basic residues" evidence="12">
    <location>
        <begin position="1"/>
        <end position="11"/>
    </location>
</feature>
<comment type="caution">
    <text evidence="13">The sequence shown here is derived from an EMBL/GenBank/DDBJ whole genome shotgun (WGS) entry which is preliminary data.</text>
</comment>
<evidence type="ECO:0000256" key="7">
    <source>
        <dbReference type="ARBA" id="ARBA00022833"/>
    </source>
</evidence>
<dbReference type="GO" id="GO:0017061">
    <property type="term" value="F:S-methyl-5-thioadenosine phosphorylase activity"/>
    <property type="evidence" value="ECO:0007669"/>
    <property type="project" value="UniProtKB-EC"/>
</dbReference>
<keyword evidence="8" id="KW-0186">Copper</keyword>
<dbReference type="CDD" id="cd16833">
    <property type="entry name" value="YfiH"/>
    <property type="match status" value="1"/>
</dbReference>
<dbReference type="SUPFAM" id="SSF64438">
    <property type="entry name" value="CNF1/YfiH-like putative cysteine hydrolases"/>
    <property type="match status" value="1"/>
</dbReference>
<keyword evidence="5" id="KW-0479">Metal-binding</keyword>
<evidence type="ECO:0000256" key="8">
    <source>
        <dbReference type="ARBA" id="ARBA00023008"/>
    </source>
</evidence>
<evidence type="ECO:0000256" key="2">
    <source>
        <dbReference type="ARBA" id="ARBA00003215"/>
    </source>
</evidence>
<sequence>MRPRSDRKKSSPRSLSLTTPVRTTTTSTFPISSSRTPPAPGTRADLVSTLWWQDRSGRVSLGFTSVEVGNLAHHVGDSSDAAVNRGTLESQLSLPQGSFRYLNQVHSANVIDASTADSIPTGDAWISTDGSHPLAIMVADCLPVLFIARNGGGSQLTAAAHAGRPGLIGGVLQNTVAELLRHGGDSVTAWIGPGACGACYEVPQEMFDELTDGRPALASTTRWGTPALDLRSEARAILESLDVTVVDIDGCTIEDPTLFSHRASQQSGAPEGRIAGLIWADS</sequence>
<proteinExistence type="inferred from homology"/>
<evidence type="ECO:0000256" key="4">
    <source>
        <dbReference type="ARBA" id="ARBA00022679"/>
    </source>
</evidence>
<comment type="function">
    <text evidence="2">Purine nucleoside enzyme that catalyzes the phosphorolysis of adenosine and inosine nucleosides, yielding D-ribose 1-phosphate and the respective free bases, adenine and hypoxanthine. Also catalyzes the phosphorolysis of S-methyl-5'-thioadenosine into adenine and S-methyl-5-thio-alpha-D-ribose 1-phosphate. Also has adenosine deaminase activity.</text>
</comment>
<dbReference type="RefSeq" id="WP_138252471.1">
    <property type="nucleotide sequence ID" value="NZ_VAVZ01000010.1"/>
</dbReference>